<dbReference type="AlphaFoldDB" id="A0AA97ASA2"/>
<keyword evidence="3 7" id="KW-0812">Transmembrane</keyword>
<dbReference type="PANTHER" id="PTHR30213:SF0">
    <property type="entry name" value="UPF0761 MEMBRANE PROTEIN YIHY"/>
    <property type="match status" value="1"/>
</dbReference>
<comment type="subcellular location">
    <subcellularLocation>
        <location evidence="1">Cell membrane</location>
        <topology evidence="1">Multi-pass membrane protein</topology>
    </subcellularLocation>
</comment>
<evidence type="ECO:0000256" key="3">
    <source>
        <dbReference type="ARBA" id="ARBA00022692"/>
    </source>
</evidence>
<feature type="transmembrane region" description="Helical" evidence="7">
    <location>
        <begin position="184"/>
        <end position="207"/>
    </location>
</feature>
<feature type="transmembrane region" description="Helical" evidence="7">
    <location>
        <begin position="38"/>
        <end position="59"/>
    </location>
</feature>
<dbReference type="EMBL" id="CP053586">
    <property type="protein sequence ID" value="WNZ26703.1"/>
    <property type="molecule type" value="Genomic_DNA"/>
</dbReference>
<dbReference type="Pfam" id="PF03631">
    <property type="entry name" value="Virul_fac_BrkB"/>
    <property type="match status" value="1"/>
</dbReference>
<feature type="transmembrane region" description="Helical" evidence="7">
    <location>
        <begin position="100"/>
        <end position="121"/>
    </location>
</feature>
<dbReference type="NCBIfam" id="TIGR00765">
    <property type="entry name" value="yihY_not_rbn"/>
    <property type="match status" value="1"/>
</dbReference>
<proteinExistence type="predicted"/>
<gene>
    <name evidence="8" type="ORF">HJG54_19960</name>
</gene>
<evidence type="ECO:0000256" key="7">
    <source>
        <dbReference type="SAM" id="Phobius"/>
    </source>
</evidence>
<keyword evidence="4 7" id="KW-1133">Transmembrane helix</keyword>
<accession>A0AA97ASA2</accession>
<evidence type="ECO:0000256" key="6">
    <source>
        <dbReference type="SAM" id="MobiDB-lite"/>
    </source>
</evidence>
<feature type="transmembrane region" description="Helical" evidence="7">
    <location>
        <begin position="142"/>
        <end position="164"/>
    </location>
</feature>
<evidence type="ECO:0000256" key="1">
    <source>
        <dbReference type="ARBA" id="ARBA00004651"/>
    </source>
</evidence>
<protein>
    <submittedName>
        <fullName evidence="8">YihY/virulence factor BrkB family protein</fullName>
    </submittedName>
</protein>
<keyword evidence="2" id="KW-1003">Cell membrane</keyword>
<evidence type="ECO:0000313" key="8">
    <source>
        <dbReference type="EMBL" id="WNZ26703.1"/>
    </source>
</evidence>
<feature type="transmembrane region" description="Helical" evidence="7">
    <location>
        <begin position="219"/>
        <end position="238"/>
    </location>
</feature>
<dbReference type="PIRSF" id="PIRSF035875">
    <property type="entry name" value="RNase_BN"/>
    <property type="match status" value="1"/>
</dbReference>
<feature type="compositionally biased region" description="Basic and acidic residues" evidence="6">
    <location>
        <begin position="296"/>
        <end position="316"/>
    </location>
</feature>
<evidence type="ECO:0000256" key="4">
    <source>
        <dbReference type="ARBA" id="ARBA00022989"/>
    </source>
</evidence>
<reference evidence="8" key="1">
    <citation type="submission" date="2020-05" db="EMBL/GenBank/DDBJ databases">
        <authorList>
            <person name="Zhu T."/>
            <person name="Keshari N."/>
            <person name="Lu X."/>
        </authorList>
    </citation>
    <scope>NUCLEOTIDE SEQUENCE</scope>
    <source>
        <strain evidence="8">NK1-12</strain>
    </source>
</reference>
<name>A0AA97ASA2_9CYAN</name>
<dbReference type="PANTHER" id="PTHR30213">
    <property type="entry name" value="INNER MEMBRANE PROTEIN YHJD"/>
    <property type="match status" value="1"/>
</dbReference>
<feature type="transmembrane region" description="Helical" evidence="7">
    <location>
        <begin position="250"/>
        <end position="274"/>
    </location>
</feature>
<feature type="region of interest" description="Disordered" evidence="6">
    <location>
        <begin position="288"/>
        <end position="316"/>
    </location>
</feature>
<organism evidence="8">
    <name type="scientific">Leptolyngbya sp. NK1-12</name>
    <dbReference type="NCBI Taxonomy" id="2547451"/>
    <lineage>
        <taxon>Bacteria</taxon>
        <taxon>Bacillati</taxon>
        <taxon>Cyanobacteriota</taxon>
        <taxon>Cyanophyceae</taxon>
        <taxon>Leptolyngbyales</taxon>
        <taxon>Leptolyngbyaceae</taxon>
        <taxon>Leptolyngbya group</taxon>
        <taxon>Leptolyngbya</taxon>
    </lineage>
</organism>
<evidence type="ECO:0000256" key="5">
    <source>
        <dbReference type="ARBA" id="ARBA00023136"/>
    </source>
</evidence>
<keyword evidence="5 7" id="KW-0472">Membrane</keyword>
<evidence type="ECO:0000256" key="2">
    <source>
        <dbReference type="ARBA" id="ARBA00022475"/>
    </source>
</evidence>
<sequence length="316" mass="35075">MGSSRFLRFFRYLNWHTICKTIRAAGEQRLPGLAAEMAYNAMLSLFPAILAILTAIGLFRPLQVTFAALASQLSEVVPAEALWLIQGFADAVSGTRDRGLFSISFVLALWIASGALSAAMAALDQIHCIPRQLVRPFWKARLIALGLTIGTILLLLLAVGLLFVSDVAVRNVAEYSGSFRFGLLRLWQLLTFPLVLGIMSLTFGFIYRYGPSRWSPGQPIMPGAVLAAVLWAIISNLFRLYVQHFGNYNQVYGTVGAVIVLMLWLYLSSLVLLIGDQLNVTVGRAMRPGQGRRRRDRGDRGDRGVGKNREERIERF</sequence>
<dbReference type="GO" id="GO:0005886">
    <property type="term" value="C:plasma membrane"/>
    <property type="evidence" value="ECO:0007669"/>
    <property type="project" value="UniProtKB-SubCell"/>
</dbReference>
<dbReference type="InterPro" id="IPR017039">
    <property type="entry name" value="Virul_fac_BrkB"/>
</dbReference>